<dbReference type="Gene3D" id="3.40.50.720">
    <property type="entry name" value="NAD(P)-binding Rossmann-like Domain"/>
    <property type="match status" value="1"/>
</dbReference>
<feature type="domain" description="Malic enzyme NAD-binding" evidence="7">
    <location>
        <begin position="268"/>
        <end position="523"/>
    </location>
</feature>
<reference evidence="9 10" key="1">
    <citation type="submission" date="2022-07" db="EMBL/GenBank/DDBJ databases">
        <title>Bombella genomes.</title>
        <authorList>
            <person name="Harer L."/>
            <person name="Styblova S."/>
            <person name="Ehrmann M."/>
        </authorList>
    </citation>
    <scope>NUCLEOTIDE SEQUENCE [LARGE SCALE GENOMIC DNA]</scope>
    <source>
        <strain evidence="9 10">TMW 2.2558</strain>
    </source>
</reference>
<dbReference type="InterPro" id="IPR037062">
    <property type="entry name" value="Malic_N_dom_sf"/>
</dbReference>
<evidence type="ECO:0000313" key="10">
    <source>
        <dbReference type="Proteomes" id="UP001165648"/>
    </source>
</evidence>
<dbReference type="SMART" id="SM00919">
    <property type="entry name" value="Malic_M"/>
    <property type="match status" value="1"/>
</dbReference>
<keyword evidence="3 6" id="KW-0479">Metal-binding</keyword>
<evidence type="ECO:0000256" key="6">
    <source>
        <dbReference type="RuleBase" id="RU003427"/>
    </source>
</evidence>
<comment type="cofactor">
    <cofactor evidence="1">
        <name>Mn(2+)</name>
        <dbReference type="ChEBI" id="CHEBI:29035"/>
    </cofactor>
</comment>
<protein>
    <submittedName>
        <fullName evidence="9">NAD-dependent malic enzyme</fullName>
    </submittedName>
</protein>
<dbReference type="EMBL" id="JANIDW010000001">
    <property type="protein sequence ID" value="MCX5613727.1"/>
    <property type="molecule type" value="Genomic_DNA"/>
</dbReference>
<comment type="caution">
    <text evidence="9">The sequence shown here is derived from an EMBL/GenBank/DDBJ whole genome shotgun (WGS) entry which is preliminary data.</text>
</comment>
<dbReference type="SUPFAM" id="SSF53223">
    <property type="entry name" value="Aminoacid dehydrogenase-like, N-terminal domain"/>
    <property type="match status" value="1"/>
</dbReference>
<dbReference type="PANTHER" id="PTHR23406:SF34">
    <property type="entry name" value="NAD-DEPENDENT MALIC ENZYME, MITOCHONDRIAL"/>
    <property type="match status" value="1"/>
</dbReference>
<dbReference type="Gene3D" id="3.40.50.10380">
    <property type="entry name" value="Malic enzyme, N-terminal domain"/>
    <property type="match status" value="1"/>
</dbReference>
<sequence>MAAPLSPRTITQHGMALLDTPLLNKGTAFPMDERTAFGLHGLLPPGIHTLEEQIERAYNYITATNDILSRYVRLRTIQDNNETLFHALLQKYLTELMPIVYTPGVGEACQEFSKIWQRPRGLFLSSADRGQIADRLAAIPQNDVRLIIVTDGERILGLGDLGANGMGIPIGKLALYTACAGLNPALLLPVTLDVGTENMTLRNDPAYIGNRTPRLRGQDYAEFVEEFVTAIQQRWPGIILHWEDFAGRNAAPLLKRYRDRLPSFNDDIQGTAAIAVAAILSGVQANGEQLSQQRIAIAGGGSAGIGIAELLLTALEAEGLSREDALKRFYIVDRNGLLTHDMANLSEGQTLFARQDETAQNGQGRPLGEVISKSAPTILIGVSGQAGLFTEGMIREMATHCTRPLIFPLSNPTSCVEATPQDILTWTAGQAWVSTGGPFAPVELDGRNVVIDQTNNAYIFPGLGLGALACKAKTVSEGMIMAAAQAVAALSPLKNGGTNLLPPLESIRTTALKVAYAVAQQAQAEQLCPAFDDTALQGAIAALSWQPRYRPYRPAS</sequence>
<dbReference type="PIRSF" id="PIRSF000106">
    <property type="entry name" value="ME"/>
    <property type="match status" value="1"/>
</dbReference>
<dbReference type="InterPro" id="IPR015884">
    <property type="entry name" value="Malic_enzyme_CS"/>
</dbReference>
<proteinExistence type="inferred from homology"/>
<keyword evidence="4" id="KW-0560">Oxidoreductase</keyword>
<dbReference type="InterPro" id="IPR046346">
    <property type="entry name" value="Aminoacid_DH-like_N_sf"/>
</dbReference>
<dbReference type="Pfam" id="PF00390">
    <property type="entry name" value="malic"/>
    <property type="match status" value="1"/>
</dbReference>
<dbReference type="InterPro" id="IPR001891">
    <property type="entry name" value="Malic_OxRdtase"/>
</dbReference>
<evidence type="ECO:0000259" key="8">
    <source>
        <dbReference type="SMART" id="SM01274"/>
    </source>
</evidence>
<organism evidence="9 10">
    <name type="scientific">Bombella saccharophila</name>
    <dbReference type="NCBI Taxonomy" id="2967338"/>
    <lineage>
        <taxon>Bacteria</taxon>
        <taxon>Pseudomonadati</taxon>
        <taxon>Pseudomonadota</taxon>
        <taxon>Alphaproteobacteria</taxon>
        <taxon>Acetobacterales</taxon>
        <taxon>Acetobacteraceae</taxon>
        <taxon>Bombella</taxon>
    </lineage>
</organism>
<evidence type="ECO:0000313" key="9">
    <source>
        <dbReference type="EMBL" id="MCX5613727.1"/>
    </source>
</evidence>
<dbReference type="PANTHER" id="PTHR23406">
    <property type="entry name" value="MALIC ENZYME-RELATED"/>
    <property type="match status" value="1"/>
</dbReference>
<name>A0ABT3W7G3_9PROT</name>
<dbReference type="PRINTS" id="PR00072">
    <property type="entry name" value="MALOXRDTASE"/>
</dbReference>
<dbReference type="InterPro" id="IPR012301">
    <property type="entry name" value="Malic_N_dom"/>
</dbReference>
<dbReference type="InterPro" id="IPR012302">
    <property type="entry name" value="Malic_NAD-bd"/>
</dbReference>
<feature type="domain" description="Malic enzyme N-terminal" evidence="8">
    <location>
        <begin position="78"/>
        <end position="258"/>
    </location>
</feature>
<evidence type="ECO:0000259" key="7">
    <source>
        <dbReference type="SMART" id="SM00919"/>
    </source>
</evidence>
<accession>A0ABT3W7G3</accession>
<dbReference type="Proteomes" id="UP001165648">
    <property type="component" value="Unassembled WGS sequence"/>
</dbReference>
<evidence type="ECO:0000256" key="4">
    <source>
        <dbReference type="ARBA" id="ARBA00023002"/>
    </source>
</evidence>
<dbReference type="Pfam" id="PF03949">
    <property type="entry name" value="Malic_M"/>
    <property type="match status" value="1"/>
</dbReference>
<dbReference type="PROSITE" id="PS00331">
    <property type="entry name" value="MALIC_ENZYMES"/>
    <property type="match status" value="1"/>
</dbReference>
<evidence type="ECO:0000256" key="5">
    <source>
        <dbReference type="ARBA" id="ARBA00023027"/>
    </source>
</evidence>
<gene>
    <name evidence="9" type="ORF">NQF64_00480</name>
</gene>
<dbReference type="NCBIfam" id="NF010052">
    <property type="entry name" value="PRK13529.1"/>
    <property type="match status" value="1"/>
</dbReference>
<dbReference type="RefSeq" id="WP_266106132.1">
    <property type="nucleotide sequence ID" value="NZ_JANIDW010000001.1"/>
</dbReference>
<keyword evidence="5" id="KW-0520">NAD</keyword>
<evidence type="ECO:0000256" key="1">
    <source>
        <dbReference type="ARBA" id="ARBA00001936"/>
    </source>
</evidence>
<comment type="similarity">
    <text evidence="2 6">Belongs to the malic enzymes family.</text>
</comment>
<evidence type="ECO:0000256" key="2">
    <source>
        <dbReference type="ARBA" id="ARBA00008785"/>
    </source>
</evidence>
<dbReference type="SUPFAM" id="SSF51735">
    <property type="entry name" value="NAD(P)-binding Rossmann-fold domains"/>
    <property type="match status" value="1"/>
</dbReference>
<dbReference type="InterPro" id="IPR036291">
    <property type="entry name" value="NAD(P)-bd_dom_sf"/>
</dbReference>
<dbReference type="SMART" id="SM01274">
    <property type="entry name" value="malic"/>
    <property type="match status" value="1"/>
</dbReference>
<keyword evidence="10" id="KW-1185">Reference proteome</keyword>
<evidence type="ECO:0000256" key="3">
    <source>
        <dbReference type="ARBA" id="ARBA00022723"/>
    </source>
</evidence>